<sequence length="95" mass="10468">MSAYVVSFVGLALALISQSLATGWATEVFVRKEGGRLRRSWMVMAVAAMLLALFHGYTLELALRTGLYDLRQALLGSLISVLFALGIYGFRRQLV</sequence>
<accession>A0A935K613</accession>
<name>A0A935K613_9RHOO</name>
<keyword evidence="1" id="KW-1133">Transmembrane helix</keyword>
<evidence type="ECO:0000313" key="2">
    <source>
        <dbReference type="EMBL" id="MBK7417284.1"/>
    </source>
</evidence>
<dbReference type="AlphaFoldDB" id="A0A935K613"/>
<feature type="transmembrane region" description="Helical" evidence="1">
    <location>
        <begin position="41"/>
        <end position="61"/>
    </location>
</feature>
<dbReference type="Proteomes" id="UP000739411">
    <property type="component" value="Unassembled WGS sequence"/>
</dbReference>
<evidence type="ECO:0000256" key="1">
    <source>
        <dbReference type="SAM" id="Phobius"/>
    </source>
</evidence>
<comment type="caution">
    <text evidence="2">The sequence shown here is derived from an EMBL/GenBank/DDBJ whole genome shotgun (WGS) entry which is preliminary data.</text>
</comment>
<dbReference type="EMBL" id="JADJMS010000051">
    <property type="protein sequence ID" value="MBK7417284.1"/>
    <property type="molecule type" value="Genomic_DNA"/>
</dbReference>
<reference evidence="2 3" key="1">
    <citation type="submission" date="2020-10" db="EMBL/GenBank/DDBJ databases">
        <title>Connecting structure to function with the recovery of over 1000 high-quality activated sludge metagenome-assembled genomes encoding full-length rRNA genes using long-read sequencing.</title>
        <authorList>
            <person name="Singleton C.M."/>
            <person name="Petriglieri F."/>
            <person name="Kristensen J.M."/>
            <person name="Kirkegaard R.H."/>
            <person name="Michaelsen T.Y."/>
            <person name="Andersen M.H."/>
            <person name="Karst S.M."/>
            <person name="Dueholm M.S."/>
            <person name="Nielsen P.H."/>
            <person name="Albertsen M."/>
        </authorList>
    </citation>
    <scope>NUCLEOTIDE SEQUENCE [LARGE SCALE GENOMIC DNA]</scope>
    <source>
        <strain evidence="2">EsbW_18-Q3-R4-48_BATAC.463</strain>
    </source>
</reference>
<gene>
    <name evidence="2" type="ORF">IPJ38_21515</name>
</gene>
<keyword evidence="1" id="KW-0812">Transmembrane</keyword>
<protein>
    <submittedName>
        <fullName evidence="2">Uncharacterized protein</fullName>
    </submittedName>
</protein>
<organism evidence="2 3">
    <name type="scientific">Candidatus Dechloromonas phosphorivorans</name>
    <dbReference type="NCBI Taxonomy" id="2899244"/>
    <lineage>
        <taxon>Bacteria</taxon>
        <taxon>Pseudomonadati</taxon>
        <taxon>Pseudomonadota</taxon>
        <taxon>Betaproteobacteria</taxon>
        <taxon>Rhodocyclales</taxon>
        <taxon>Azonexaceae</taxon>
        <taxon>Dechloromonas</taxon>
    </lineage>
</organism>
<keyword evidence="1" id="KW-0472">Membrane</keyword>
<feature type="transmembrane region" description="Helical" evidence="1">
    <location>
        <begin position="73"/>
        <end position="90"/>
    </location>
</feature>
<proteinExistence type="predicted"/>
<evidence type="ECO:0000313" key="3">
    <source>
        <dbReference type="Proteomes" id="UP000739411"/>
    </source>
</evidence>